<dbReference type="PIRSF" id="PIRSF006060">
    <property type="entry name" value="AA_transporter"/>
    <property type="match status" value="1"/>
</dbReference>
<dbReference type="InterPro" id="IPR002293">
    <property type="entry name" value="AA/rel_permease1"/>
</dbReference>
<feature type="transmembrane region" description="Helical" evidence="6">
    <location>
        <begin position="379"/>
        <end position="401"/>
    </location>
</feature>
<accession>A0AAD6DJY6</accession>
<feature type="transmembrane region" description="Helical" evidence="6">
    <location>
        <begin position="196"/>
        <end position="215"/>
    </location>
</feature>
<feature type="transmembrane region" description="Helical" evidence="6">
    <location>
        <begin position="279"/>
        <end position="302"/>
    </location>
</feature>
<evidence type="ECO:0000256" key="4">
    <source>
        <dbReference type="ARBA" id="ARBA00022989"/>
    </source>
</evidence>
<keyword evidence="2" id="KW-0813">Transport</keyword>
<dbReference type="PANTHER" id="PTHR45649">
    <property type="entry name" value="AMINO-ACID PERMEASE BAT1"/>
    <property type="match status" value="1"/>
</dbReference>
<evidence type="ECO:0000313" key="8">
    <source>
        <dbReference type="Proteomes" id="UP001216150"/>
    </source>
</evidence>
<feature type="transmembrane region" description="Helical" evidence="6">
    <location>
        <begin position="441"/>
        <end position="465"/>
    </location>
</feature>
<dbReference type="Gene3D" id="1.20.1740.10">
    <property type="entry name" value="Amino acid/polyamine transporter I"/>
    <property type="match status" value="1"/>
</dbReference>
<evidence type="ECO:0000256" key="2">
    <source>
        <dbReference type="ARBA" id="ARBA00022448"/>
    </source>
</evidence>
<organism evidence="7 8">
    <name type="scientific">Penicillium hetheringtonii</name>
    <dbReference type="NCBI Taxonomy" id="911720"/>
    <lineage>
        <taxon>Eukaryota</taxon>
        <taxon>Fungi</taxon>
        <taxon>Dikarya</taxon>
        <taxon>Ascomycota</taxon>
        <taxon>Pezizomycotina</taxon>
        <taxon>Eurotiomycetes</taxon>
        <taxon>Eurotiomycetidae</taxon>
        <taxon>Eurotiales</taxon>
        <taxon>Aspergillaceae</taxon>
        <taxon>Penicillium</taxon>
    </lineage>
</organism>
<keyword evidence="5 6" id="KW-0472">Membrane</keyword>
<feature type="transmembrane region" description="Helical" evidence="6">
    <location>
        <begin position="45"/>
        <end position="67"/>
    </location>
</feature>
<feature type="transmembrane region" description="Helical" evidence="6">
    <location>
        <begin position="407"/>
        <end position="429"/>
    </location>
</feature>
<feature type="transmembrane region" description="Helical" evidence="6">
    <location>
        <begin position="477"/>
        <end position="498"/>
    </location>
</feature>
<evidence type="ECO:0000256" key="5">
    <source>
        <dbReference type="ARBA" id="ARBA00023136"/>
    </source>
</evidence>
<gene>
    <name evidence="7" type="ORF">N7450_005433</name>
</gene>
<keyword evidence="8" id="KW-1185">Reference proteome</keyword>
<dbReference type="AlphaFoldDB" id="A0AAD6DJY6"/>
<evidence type="ECO:0000256" key="6">
    <source>
        <dbReference type="SAM" id="Phobius"/>
    </source>
</evidence>
<evidence type="ECO:0000313" key="7">
    <source>
        <dbReference type="EMBL" id="KAJ5585646.1"/>
    </source>
</evidence>
<comment type="subcellular location">
    <subcellularLocation>
        <location evidence="1">Membrane</location>
        <topology evidence="1">Multi-pass membrane protein</topology>
    </subcellularLocation>
</comment>
<name>A0AAD6DJY6_9EURO</name>
<keyword evidence="4 6" id="KW-1133">Transmembrane helix</keyword>
<protein>
    <recommendedName>
        <fullName evidence="9">Choline transporter</fullName>
    </recommendedName>
</protein>
<dbReference type="Proteomes" id="UP001216150">
    <property type="component" value="Unassembled WGS sequence"/>
</dbReference>
<dbReference type="PANTHER" id="PTHR45649:SF11">
    <property type="entry name" value="TRANSPORTER, PUTATIVE (EUROFUNG)-RELATED"/>
    <property type="match status" value="1"/>
</dbReference>
<dbReference type="GO" id="GO:0022857">
    <property type="term" value="F:transmembrane transporter activity"/>
    <property type="evidence" value="ECO:0007669"/>
    <property type="project" value="InterPro"/>
</dbReference>
<proteinExistence type="predicted"/>
<reference evidence="7 8" key="1">
    <citation type="journal article" date="2023" name="IMA Fungus">
        <title>Comparative genomic study of the Penicillium genus elucidates a diverse pangenome and 15 lateral gene transfer events.</title>
        <authorList>
            <person name="Petersen C."/>
            <person name="Sorensen T."/>
            <person name="Nielsen M.R."/>
            <person name="Sondergaard T.E."/>
            <person name="Sorensen J.L."/>
            <person name="Fitzpatrick D.A."/>
            <person name="Frisvad J.C."/>
            <person name="Nielsen K.L."/>
        </authorList>
    </citation>
    <scope>NUCLEOTIDE SEQUENCE [LARGE SCALE GENOMIC DNA]</scope>
    <source>
        <strain evidence="7 8">IBT 29057</strain>
    </source>
</reference>
<evidence type="ECO:0000256" key="3">
    <source>
        <dbReference type="ARBA" id="ARBA00022692"/>
    </source>
</evidence>
<keyword evidence="3 6" id="KW-0812">Transmembrane</keyword>
<feature type="transmembrane region" description="Helical" evidence="6">
    <location>
        <begin position="330"/>
        <end position="358"/>
    </location>
</feature>
<evidence type="ECO:0008006" key="9">
    <source>
        <dbReference type="Google" id="ProtNLM"/>
    </source>
</evidence>
<sequence>MSDIEKSKGENERMEGDGESVAMAEVIDDAILRANGHKSALKRQFSWISALGLGFSVTNSWAGYLSCFGQSLVYGGPQVVLLGLVVAFAVQFAITLGLSEIASAFPSTGGQYHFCWILSPEKTRRFAAYVIGWMSTLAWWIITCSGISLATATIQGIISFIHPEFMATSWQVYVLYVAVAIITAAPVFVASKRLAWLVQTALFCSLIGMVLYLFIPVGMHKHLNRGSFLVEPGLGTSGWNSGTAWTLGISNCMYAFGGTDGAIHISEEVTNPGRRVPQVVIMTMIIGLGTALPVFIALMFFMTDLDAVTKSPLPSMELIFQATENRNATIFLTCSLAVIFVLTLPSQWVSSGRIAWAFARDNGLPSSKYFSRVDRNLEFPVRTTVLAFIFVLLYGLLYLASTTAFNSIITSAVLFLNITYAVPQGILLVQGRNQHLPPRYLNLGIIGYICNGFSILWIVVLGVAVCMPPSLPVSIGTMNYICVVAVGLFAIIMALWFIDGRKRFEGPHVDWDLIREANAQMLGDGV</sequence>
<evidence type="ECO:0000256" key="1">
    <source>
        <dbReference type="ARBA" id="ARBA00004141"/>
    </source>
</evidence>
<feature type="transmembrane region" description="Helical" evidence="6">
    <location>
        <begin position="137"/>
        <end position="161"/>
    </location>
</feature>
<feature type="transmembrane region" description="Helical" evidence="6">
    <location>
        <begin position="79"/>
        <end position="98"/>
    </location>
</feature>
<dbReference type="GO" id="GO:0016020">
    <property type="term" value="C:membrane"/>
    <property type="evidence" value="ECO:0007669"/>
    <property type="project" value="UniProtKB-SubCell"/>
</dbReference>
<dbReference type="Pfam" id="PF13520">
    <property type="entry name" value="AA_permease_2"/>
    <property type="match status" value="1"/>
</dbReference>
<comment type="caution">
    <text evidence="7">The sequence shown here is derived from an EMBL/GenBank/DDBJ whole genome shotgun (WGS) entry which is preliminary data.</text>
</comment>
<dbReference type="EMBL" id="JAQJAC010000004">
    <property type="protein sequence ID" value="KAJ5585646.1"/>
    <property type="molecule type" value="Genomic_DNA"/>
</dbReference>
<feature type="transmembrane region" description="Helical" evidence="6">
    <location>
        <begin position="173"/>
        <end position="190"/>
    </location>
</feature>